<keyword evidence="3" id="KW-0804">Transcription</keyword>
<dbReference type="SMART" id="SM00420">
    <property type="entry name" value="HTH_DEOR"/>
    <property type="match status" value="1"/>
</dbReference>
<evidence type="ECO:0000256" key="3">
    <source>
        <dbReference type="ARBA" id="ARBA00023163"/>
    </source>
</evidence>
<dbReference type="Gene3D" id="1.10.10.10">
    <property type="entry name" value="Winged helix-like DNA-binding domain superfamily/Winged helix DNA-binding domain"/>
    <property type="match status" value="1"/>
</dbReference>
<dbReference type="InterPro" id="IPR036390">
    <property type="entry name" value="WH_DNA-bd_sf"/>
</dbReference>
<dbReference type="Pfam" id="PF00455">
    <property type="entry name" value="DeoRC"/>
    <property type="match status" value="1"/>
</dbReference>
<dbReference type="Proteomes" id="UP000198666">
    <property type="component" value="Unassembled WGS sequence"/>
</dbReference>
<dbReference type="GO" id="GO:0003700">
    <property type="term" value="F:DNA-binding transcription factor activity"/>
    <property type="evidence" value="ECO:0007669"/>
    <property type="project" value="InterPro"/>
</dbReference>
<organism evidence="5 6">
    <name type="scientific">Terribacillus halophilus</name>
    <dbReference type="NCBI Taxonomy" id="361279"/>
    <lineage>
        <taxon>Bacteria</taxon>
        <taxon>Bacillati</taxon>
        <taxon>Bacillota</taxon>
        <taxon>Bacilli</taxon>
        <taxon>Bacillales</taxon>
        <taxon>Bacillaceae</taxon>
        <taxon>Terribacillus</taxon>
    </lineage>
</organism>
<dbReference type="AlphaFoldDB" id="A0A1G6JAS8"/>
<evidence type="ECO:0000256" key="1">
    <source>
        <dbReference type="ARBA" id="ARBA00023015"/>
    </source>
</evidence>
<protein>
    <submittedName>
        <fullName evidence="5">DeoR family transcriptional regulator, fructose operon transcriptional repressor</fullName>
    </submittedName>
</protein>
<dbReference type="InterPro" id="IPR036388">
    <property type="entry name" value="WH-like_DNA-bd_sf"/>
</dbReference>
<dbReference type="PRINTS" id="PR00037">
    <property type="entry name" value="HTHLACR"/>
</dbReference>
<dbReference type="SUPFAM" id="SSF46785">
    <property type="entry name" value="Winged helix' DNA-binding domain"/>
    <property type="match status" value="1"/>
</dbReference>
<dbReference type="InterPro" id="IPR001034">
    <property type="entry name" value="DeoR_HTH"/>
</dbReference>
<dbReference type="InterPro" id="IPR050313">
    <property type="entry name" value="Carb_Metab_HTH_regulators"/>
</dbReference>
<dbReference type="GO" id="GO:0003677">
    <property type="term" value="F:DNA binding"/>
    <property type="evidence" value="ECO:0007669"/>
    <property type="project" value="UniProtKB-KW"/>
</dbReference>
<dbReference type="InterPro" id="IPR037171">
    <property type="entry name" value="NagB/RpiA_transferase-like"/>
</dbReference>
<dbReference type="PROSITE" id="PS00894">
    <property type="entry name" value="HTH_DEOR_1"/>
    <property type="match status" value="1"/>
</dbReference>
<gene>
    <name evidence="5" type="ORF">SAMN05421663_101537</name>
</gene>
<dbReference type="InterPro" id="IPR014036">
    <property type="entry name" value="DeoR-like_C"/>
</dbReference>
<dbReference type="PANTHER" id="PTHR30363">
    <property type="entry name" value="HTH-TYPE TRANSCRIPTIONAL REGULATOR SRLR-RELATED"/>
    <property type="match status" value="1"/>
</dbReference>
<sequence length="252" mass="27934">MEMLTPERQEMILQMLLEQRVVTIPEFVESTGASVSTIRRDLIELEKQKLLQRVHGGATTVSSLSYEMSYTEKETQNQSGKQLIAAYAASLVGEDECIFLDAGTTTYQMIPFLTGRNVTVVTNGLTHLEALYEKDITVYVTGGLVKDKTRTLIGRGAMTALSQYRFDKCFLGTNGVHPENGYTTPDPEEAAIKRQALLRSNESFVLADRSKLDKTTFAHIADLTDAKLVVDHASSKQLTAYKKLTSIKVVDS</sequence>
<dbReference type="Gene3D" id="3.40.50.1360">
    <property type="match status" value="1"/>
</dbReference>
<evidence type="ECO:0000313" key="6">
    <source>
        <dbReference type="Proteomes" id="UP000198666"/>
    </source>
</evidence>
<feature type="domain" description="HTH deoR-type" evidence="4">
    <location>
        <begin position="5"/>
        <end position="60"/>
    </location>
</feature>
<name>A0A1G6JAS8_9BACI</name>
<dbReference type="SMART" id="SM01134">
    <property type="entry name" value="DeoRC"/>
    <property type="match status" value="1"/>
</dbReference>
<evidence type="ECO:0000313" key="5">
    <source>
        <dbReference type="EMBL" id="SDC16002.1"/>
    </source>
</evidence>
<reference evidence="6" key="1">
    <citation type="submission" date="2016-10" db="EMBL/GenBank/DDBJ databases">
        <authorList>
            <person name="Varghese N."/>
            <person name="Submissions S."/>
        </authorList>
    </citation>
    <scope>NUCLEOTIDE SEQUENCE [LARGE SCALE GENOMIC DNA]</scope>
    <source>
        <strain evidence="6">DSM 21620</strain>
    </source>
</reference>
<evidence type="ECO:0000256" key="2">
    <source>
        <dbReference type="ARBA" id="ARBA00023125"/>
    </source>
</evidence>
<dbReference type="PROSITE" id="PS51000">
    <property type="entry name" value="HTH_DEOR_2"/>
    <property type="match status" value="1"/>
</dbReference>
<dbReference type="InterPro" id="IPR018356">
    <property type="entry name" value="Tscrpt_reg_HTH_DeoR_CS"/>
</dbReference>
<keyword evidence="6" id="KW-1185">Reference proteome</keyword>
<dbReference type="SUPFAM" id="SSF100950">
    <property type="entry name" value="NagB/RpiA/CoA transferase-like"/>
    <property type="match status" value="1"/>
</dbReference>
<accession>A0A1G6JAS8</accession>
<proteinExistence type="predicted"/>
<dbReference type="STRING" id="361279.SAMN05421663_101537"/>
<keyword evidence="1" id="KW-0805">Transcription regulation</keyword>
<dbReference type="EMBL" id="FMZB01000001">
    <property type="protein sequence ID" value="SDC16002.1"/>
    <property type="molecule type" value="Genomic_DNA"/>
</dbReference>
<dbReference type="PANTHER" id="PTHR30363:SF56">
    <property type="entry name" value="TRANSCRIPTIONAL REGULATOR, DEOR FAMILY"/>
    <property type="match status" value="1"/>
</dbReference>
<evidence type="ECO:0000259" key="4">
    <source>
        <dbReference type="PROSITE" id="PS51000"/>
    </source>
</evidence>
<keyword evidence="2" id="KW-0238">DNA-binding</keyword>
<dbReference type="Pfam" id="PF08220">
    <property type="entry name" value="HTH_DeoR"/>
    <property type="match status" value="1"/>
</dbReference>